<dbReference type="EMBL" id="SACL01000001">
    <property type="protein sequence ID" value="RVT98846.1"/>
    <property type="molecule type" value="Genomic_DNA"/>
</dbReference>
<comment type="caution">
    <text evidence="8">The sequence shown here is derived from an EMBL/GenBank/DDBJ whole genome shotgun (WGS) entry which is preliminary data.</text>
</comment>
<dbReference type="CDD" id="cd02869">
    <property type="entry name" value="PseudoU_synth_RluA_like"/>
    <property type="match status" value="1"/>
</dbReference>
<dbReference type="PANTHER" id="PTHR21600:SF44">
    <property type="entry name" value="RIBOSOMAL LARGE SUBUNIT PSEUDOURIDINE SYNTHASE D"/>
    <property type="match status" value="1"/>
</dbReference>
<dbReference type="AlphaFoldDB" id="A0A437MMK6"/>
<evidence type="ECO:0000259" key="7">
    <source>
        <dbReference type="SMART" id="SM00363"/>
    </source>
</evidence>
<dbReference type="InterPro" id="IPR002942">
    <property type="entry name" value="S4_RNA-bd"/>
</dbReference>
<reference evidence="8 9" key="1">
    <citation type="submission" date="2019-01" db="EMBL/GenBank/DDBJ databases">
        <authorList>
            <person name="Chen W.-M."/>
        </authorList>
    </citation>
    <scope>NUCLEOTIDE SEQUENCE [LARGE SCALE GENOMIC DNA]</scope>
    <source>
        <strain evidence="8 9">CCP-6</strain>
    </source>
</reference>
<dbReference type="Proteomes" id="UP000282957">
    <property type="component" value="Unassembled WGS sequence"/>
</dbReference>
<dbReference type="InterPro" id="IPR020103">
    <property type="entry name" value="PsdUridine_synth_cat_dom_sf"/>
</dbReference>
<evidence type="ECO:0000256" key="6">
    <source>
        <dbReference type="RuleBase" id="RU362028"/>
    </source>
</evidence>
<accession>A0A437MMK6</accession>
<gene>
    <name evidence="8" type="ORF">EOD42_01665</name>
</gene>
<dbReference type="SUPFAM" id="SSF55174">
    <property type="entry name" value="Alpha-L RNA-binding motif"/>
    <property type="match status" value="1"/>
</dbReference>
<dbReference type="RefSeq" id="WP_127785316.1">
    <property type="nucleotide sequence ID" value="NZ_SACL01000001.1"/>
</dbReference>
<keyword evidence="5" id="KW-0694">RNA-binding</keyword>
<dbReference type="GO" id="GO:0160140">
    <property type="term" value="F:23S rRNA pseudouridine(1911/1915/1917) synthase activity"/>
    <property type="evidence" value="ECO:0007669"/>
    <property type="project" value="UniProtKB-EC"/>
</dbReference>
<evidence type="ECO:0000256" key="5">
    <source>
        <dbReference type="PROSITE-ProRule" id="PRU00182"/>
    </source>
</evidence>
<feature type="domain" description="RNA-binding S4" evidence="7">
    <location>
        <begin position="15"/>
        <end position="74"/>
    </location>
</feature>
<comment type="catalytic activity">
    <reaction evidence="6">
        <text>a uridine in RNA = a pseudouridine in RNA</text>
        <dbReference type="Rhea" id="RHEA:48348"/>
        <dbReference type="Rhea" id="RHEA-COMP:12068"/>
        <dbReference type="Rhea" id="RHEA-COMP:12069"/>
        <dbReference type="ChEBI" id="CHEBI:65314"/>
        <dbReference type="ChEBI" id="CHEBI:65315"/>
    </reaction>
</comment>
<evidence type="ECO:0000313" key="8">
    <source>
        <dbReference type="EMBL" id="RVT98846.1"/>
    </source>
</evidence>
<dbReference type="PANTHER" id="PTHR21600">
    <property type="entry name" value="MITOCHONDRIAL RNA PSEUDOURIDINE SYNTHASE"/>
    <property type="match status" value="1"/>
</dbReference>
<dbReference type="Pfam" id="PF00849">
    <property type="entry name" value="PseudoU_synth_2"/>
    <property type="match status" value="1"/>
</dbReference>
<comment type="similarity">
    <text evidence="1 6">Belongs to the pseudouridine synthase RluA family.</text>
</comment>
<evidence type="ECO:0000256" key="3">
    <source>
        <dbReference type="ARBA" id="ARBA00036882"/>
    </source>
</evidence>
<dbReference type="GO" id="GO:0003723">
    <property type="term" value="F:RNA binding"/>
    <property type="evidence" value="ECO:0007669"/>
    <property type="project" value="UniProtKB-KW"/>
</dbReference>
<dbReference type="Gene3D" id="3.10.290.10">
    <property type="entry name" value="RNA-binding S4 domain"/>
    <property type="match status" value="1"/>
</dbReference>
<dbReference type="InterPro" id="IPR006224">
    <property type="entry name" value="PsdUridine_synth_RluA-like_CS"/>
</dbReference>
<name>A0A437MMK6_9PROT</name>
<keyword evidence="9" id="KW-1185">Reference proteome</keyword>
<keyword evidence="2 6" id="KW-0413">Isomerase</keyword>
<comment type="catalytic activity">
    <reaction evidence="3">
        <text>uridine(1911/1915/1917) in 23S rRNA = pseudouridine(1911/1915/1917) in 23S rRNA</text>
        <dbReference type="Rhea" id="RHEA:42524"/>
        <dbReference type="Rhea" id="RHEA-COMP:10097"/>
        <dbReference type="Rhea" id="RHEA-COMP:10098"/>
        <dbReference type="ChEBI" id="CHEBI:65314"/>
        <dbReference type="ChEBI" id="CHEBI:65315"/>
        <dbReference type="EC" id="5.4.99.23"/>
    </reaction>
</comment>
<dbReference type="Gene3D" id="3.30.2350.10">
    <property type="entry name" value="Pseudouridine synthase"/>
    <property type="match status" value="1"/>
</dbReference>
<organism evidence="8 9">
    <name type="scientific">Rhodovarius crocodyli</name>
    <dbReference type="NCBI Taxonomy" id="1979269"/>
    <lineage>
        <taxon>Bacteria</taxon>
        <taxon>Pseudomonadati</taxon>
        <taxon>Pseudomonadota</taxon>
        <taxon>Alphaproteobacteria</taxon>
        <taxon>Acetobacterales</taxon>
        <taxon>Roseomonadaceae</taxon>
        <taxon>Rhodovarius</taxon>
    </lineage>
</organism>
<dbReference type="InterPro" id="IPR006225">
    <property type="entry name" value="PsdUridine_synth_RluC/D"/>
</dbReference>
<dbReference type="PROSITE" id="PS01129">
    <property type="entry name" value="PSI_RLU"/>
    <property type="match status" value="1"/>
</dbReference>
<evidence type="ECO:0000313" key="9">
    <source>
        <dbReference type="Proteomes" id="UP000282957"/>
    </source>
</evidence>
<evidence type="ECO:0000256" key="2">
    <source>
        <dbReference type="ARBA" id="ARBA00023235"/>
    </source>
</evidence>
<dbReference type="CDD" id="cd00165">
    <property type="entry name" value="S4"/>
    <property type="match status" value="1"/>
</dbReference>
<proteinExistence type="inferred from homology"/>
<evidence type="ECO:0000256" key="4">
    <source>
        <dbReference type="PIRSR" id="PIRSR606225-1"/>
    </source>
</evidence>
<dbReference type="InterPro" id="IPR036986">
    <property type="entry name" value="S4_RNA-bd_sf"/>
</dbReference>
<dbReference type="InterPro" id="IPR006145">
    <property type="entry name" value="PsdUridine_synth_RsuA/RluA"/>
</dbReference>
<dbReference type="PROSITE" id="PS50889">
    <property type="entry name" value="S4"/>
    <property type="match status" value="1"/>
</dbReference>
<dbReference type="EC" id="5.4.99.-" evidence="6"/>
<dbReference type="SUPFAM" id="SSF55120">
    <property type="entry name" value="Pseudouridine synthase"/>
    <property type="match status" value="1"/>
</dbReference>
<evidence type="ECO:0000256" key="1">
    <source>
        <dbReference type="ARBA" id="ARBA00010876"/>
    </source>
</evidence>
<comment type="function">
    <text evidence="6">Responsible for synthesis of pseudouridine from uracil.</text>
</comment>
<dbReference type="NCBIfam" id="TIGR00005">
    <property type="entry name" value="rluA_subfam"/>
    <property type="match status" value="1"/>
</dbReference>
<dbReference type="InterPro" id="IPR050188">
    <property type="entry name" value="RluA_PseudoU_synthase"/>
</dbReference>
<dbReference type="OrthoDB" id="9807829at2"/>
<dbReference type="SMART" id="SM00363">
    <property type="entry name" value="S4"/>
    <property type="match status" value="1"/>
</dbReference>
<sequence>MTVQNITVQSGDAGIRLDRWFRRHYPALTQGALQKMLRSGQIRVDGARAEANTRLETGQDVRVPPMPTAPAPIRPRVSEEDQAFMESLVLYRDASVIVLNKPHGLPVQGGPGITRHVDGLLDALAHEDERPRLVHRLDKDTSGVLVLGRTAQAAAALANSFRGRDAKKTYWAVVVGQPEIQGGRINLPLKREGGARGERTVVAQPADKAGQFAITDYDTLEVARRRVALLEMRPMTGRTHQLRVHAAEALKCPILGDGKYGGEDAHLEELPHELHLHSRALSIPHPEGGMLEVAAGLPPHMLETFRFFDFPNPVPAKPRWRR</sequence>
<protein>
    <recommendedName>
        <fullName evidence="6">Pseudouridine synthase</fullName>
        <ecNumber evidence="6">5.4.99.-</ecNumber>
    </recommendedName>
</protein>
<dbReference type="GO" id="GO:0000455">
    <property type="term" value="P:enzyme-directed rRNA pseudouridine synthesis"/>
    <property type="evidence" value="ECO:0007669"/>
    <property type="project" value="UniProtKB-ARBA"/>
</dbReference>
<feature type="active site" evidence="4">
    <location>
        <position position="138"/>
    </location>
</feature>